<feature type="domain" description="CBS" evidence="19">
    <location>
        <begin position="263"/>
        <end position="318"/>
    </location>
</feature>
<keyword evidence="13 14" id="KW-0472">Membrane</keyword>
<evidence type="ECO:0000256" key="16">
    <source>
        <dbReference type="PIRSR" id="PIRSR006404-2"/>
    </source>
</evidence>
<keyword evidence="9 14" id="KW-0862">Zinc</keyword>
<evidence type="ECO:0000256" key="8">
    <source>
        <dbReference type="ARBA" id="ARBA00022801"/>
    </source>
</evidence>
<evidence type="ECO:0000256" key="4">
    <source>
        <dbReference type="ARBA" id="ARBA00022670"/>
    </source>
</evidence>
<dbReference type="PIRSF" id="PIRSF006404">
    <property type="entry name" value="UCP006404_Pept_M50_CBS"/>
    <property type="match status" value="1"/>
</dbReference>
<keyword evidence="8 14" id="KW-0378">Hydrolase</keyword>
<feature type="binding site" evidence="16">
    <location>
        <position position="83"/>
    </location>
    <ligand>
        <name>Zn(2+)</name>
        <dbReference type="ChEBI" id="CHEBI:29105"/>
        <note>catalytic</note>
    </ligand>
</feature>
<gene>
    <name evidence="20" type="ORF">FJY75_05030</name>
</gene>
<feature type="transmembrane region" description="Helical" evidence="14">
    <location>
        <begin position="122"/>
        <end position="142"/>
    </location>
</feature>
<evidence type="ECO:0000256" key="11">
    <source>
        <dbReference type="ARBA" id="ARBA00023049"/>
    </source>
</evidence>
<dbReference type="InterPro" id="IPR016483">
    <property type="entry name" value="UCP006404_Pept_M50_CBS"/>
</dbReference>
<keyword evidence="5 14" id="KW-0812">Transmembrane</keyword>
<keyword evidence="7" id="KW-0677">Repeat</keyword>
<dbReference type="GO" id="GO:0005886">
    <property type="term" value="C:plasma membrane"/>
    <property type="evidence" value="ECO:0007669"/>
    <property type="project" value="UniProtKB-SubCell"/>
</dbReference>
<name>A0A937XA00_UNCEI</name>
<feature type="transmembrane region" description="Helical" evidence="14">
    <location>
        <begin position="162"/>
        <end position="182"/>
    </location>
</feature>
<dbReference type="AlphaFoldDB" id="A0A937XA00"/>
<evidence type="ECO:0000313" key="20">
    <source>
        <dbReference type="EMBL" id="MBM3317194.1"/>
    </source>
</evidence>
<dbReference type="Pfam" id="PF02163">
    <property type="entry name" value="Peptidase_M50"/>
    <property type="match status" value="2"/>
</dbReference>
<dbReference type="Gene3D" id="3.10.580.10">
    <property type="entry name" value="CBS-domain"/>
    <property type="match status" value="1"/>
</dbReference>
<dbReference type="InterPro" id="IPR000644">
    <property type="entry name" value="CBS_dom"/>
</dbReference>
<dbReference type="CDD" id="cd02205">
    <property type="entry name" value="CBS_pair_SF"/>
    <property type="match status" value="1"/>
</dbReference>
<dbReference type="GO" id="GO:0046872">
    <property type="term" value="F:metal ion binding"/>
    <property type="evidence" value="ECO:0007669"/>
    <property type="project" value="UniProtKB-UniRule"/>
</dbReference>
<protein>
    <recommendedName>
        <fullName evidence="14">Zinc metalloprotease</fullName>
    </recommendedName>
</protein>
<dbReference type="GO" id="GO:0008237">
    <property type="term" value="F:metallopeptidase activity"/>
    <property type="evidence" value="ECO:0007669"/>
    <property type="project" value="UniProtKB-UniRule"/>
</dbReference>
<evidence type="ECO:0000256" key="5">
    <source>
        <dbReference type="ARBA" id="ARBA00022692"/>
    </source>
</evidence>
<evidence type="ECO:0000256" key="3">
    <source>
        <dbReference type="ARBA" id="ARBA00022475"/>
    </source>
</evidence>
<dbReference type="SMART" id="SM00116">
    <property type="entry name" value="CBS"/>
    <property type="match status" value="2"/>
</dbReference>
<keyword evidence="10 14" id="KW-1133">Transmembrane helix</keyword>
<comment type="caution">
    <text evidence="20">The sequence shown here is derived from an EMBL/GenBank/DDBJ whole genome shotgun (WGS) entry which is preliminary data.</text>
</comment>
<evidence type="ECO:0000256" key="7">
    <source>
        <dbReference type="ARBA" id="ARBA00022737"/>
    </source>
</evidence>
<dbReference type="SUPFAM" id="SSF54631">
    <property type="entry name" value="CBS-domain pair"/>
    <property type="match status" value="1"/>
</dbReference>
<evidence type="ECO:0000256" key="12">
    <source>
        <dbReference type="ARBA" id="ARBA00023122"/>
    </source>
</evidence>
<organism evidence="20 21">
    <name type="scientific">Eiseniibacteriota bacterium</name>
    <dbReference type="NCBI Taxonomy" id="2212470"/>
    <lineage>
        <taxon>Bacteria</taxon>
        <taxon>Candidatus Eiseniibacteriota</taxon>
    </lineage>
</organism>
<keyword evidence="6 14" id="KW-0479">Metal-binding</keyword>
<evidence type="ECO:0000259" key="19">
    <source>
        <dbReference type="PROSITE" id="PS51371"/>
    </source>
</evidence>
<dbReference type="Proteomes" id="UP000748308">
    <property type="component" value="Unassembled WGS sequence"/>
</dbReference>
<keyword evidence="11 14" id="KW-0482">Metalloprotease</keyword>
<reference evidence="20" key="1">
    <citation type="submission" date="2019-03" db="EMBL/GenBank/DDBJ databases">
        <title>Lake Tanganyika Metagenome-Assembled Genomes (MAGs).</title>
        <authorList>
            <person name="Tran P."/>
        </authorList>
    </citation>
    <scope>NUCLEOTIDE SEQUENCE</scope>
    <source>
        <strain evidence="20">M_DeepCast_400m_m2_100</strain>
    </source>
</reference>
<feature type="binding site" evidence="16">
    <location>
        <position position="185"/>
    </location>
    <ligand>
        <name>Zn(2+)</name>
        <dbReference type="ChEBI" id="CHEBI:29105"/>
        <note>catalytic</note>
    </ligand>
</feature>
<evidence type="ECO:0000256" key="18">
    <source>
        <dbReference type="SAM" id="MobiDB-lite"/>
    </source>
</evidence>
<sequence length="399" mass="42773">MAKLEIAGTERGRWTWFVASVAGIPVRVHFTLLLLLLWFAWIEFQAGGSLEAHGGSGPTPGSLPAIALRVLFILGLFACVLLHEIGHALAARSYGVRTQEITLYPFGGVARLKGMGTVRQEFWISLAGPTVNIAVGLALLAVLHFSGRWVPLDQMVRGDVHFFPRLMIANFILAGFNLLPAFPMDGGRMLRSLLARRLGMVRGTAIAASIGQALAILFGLLGLIIGNFLLLFIAFFVFVSAGQEVAVQRSLDLMRGHRVAGAMIRRFEVLGHSDSLGQAADLLLATHQQDFPVSGGAEVIGILTRADLVRGLADHGPRAYVAASARRDFVRLDPGDGLAGALERMHAQGQRVALVFEGERLAGMLTDENVGEFFQVRAAQGDERDAGEPPEGEARGGGA</sequence>
<dbReference type="PANTHER" id="PTHR39188">
    <property type="entry name" value="MEMBRANE-ASSOCIATED ZINC METALLOPROTEASE M50B"/>
    <property type="match status" value="1"/>
</dbReference>
<evidence type="ECO:0000256" key="2">
    <source>
        <dbReference type="ARBA" id="ARBA00007931"/>
    </source>
</evidence>
<comment type="subcellular location">
    <subcellularLocation>
        <location evidence="1 14">Cell membrane</location>
        <topology evidence="1 14">Multi-pass membrane protein</topology>
    </subcellularLocation>
</comment>
<evidence type="ECO:0000256" key="14">
    <source>
        <dbReference type="PIRNR" id="PIRNR006404"/>
    </source>
</evidence>
<dbReference type="Pfam" id="PF00571">
    <property type="entry name" value="CBS"/>
    <property type="match status" value="1"/>
</dbReference>
<feature type="active site" evidence="15">
    <location>
        <position position="84"/>
    </location>
</feature>
<dbReference type="PANTHER" id="PTHR39188:SF3">
    <property type="entry name" value="STAGE IV SPORULATION PROTEIN FB"/>
    <property type="match status" value="1"/>
</dbReference>
<keyword evidence="12 17" id="KW-0129">CBS domain</keyword>
<dbReference type="InterPro" id="IPR046342">
    <property type="entry name" value="CBS_dom_sf"/>
</dbReference>
<evidence type="ECO:0000256" key="15">
    <source>
        <dbReference type="PIRSR" id="PIRSR006404-1"/>
    </source>
</evidence>
<accession>A0A937XA00</accession>
<dbReference type="CDD" id="cd06164">
    <property type="entry name" value="S2P-M50_SpoIVFB_CBS"/>
    <property type="match status" value="1"/>
</dbReference>
<evidence type="ECO:0000256" key="6">
    <source>
        <dbReference type="ARBA" id="ARBA00022723"/>
    </source>
</evidence>
<evidence type="ECO:0000256" key="17">
    <source>
        <dbReference type="PROSITE-ProRule" id="PRU00703"/>
    </source>
</evidence>
<dbReference type="InterPro" id="IPR008915">
    <property type="entry name" value="Peptidase_M50"/>
</dbReference>
<evidence type="ECO:0000256" key="1">
    <source>
        <dbReference type="ARBA" id="ARBA00004651"/>
    </source>
</evidence>
<comment type="cofactor">
    <cofactor evidence="14 16">
        <name>Zn(2+)</name>
        <dbReference type="ChEBI" id="CHEBI:29105"/>
    </cofactor>
    <text evidence="14 16">Binds 1 zinc ion per subunit.</text>
</comment>
<evidence type="ECO:0000256" key="13">
    <source>
        <dbReference type="ARBA" id="ARBA00023136"/>
    </source>
</evidence>
<evidence type="ECO:0000256" key="10">
    <source>
        <dbReference type="ARBA" id="ARBA00022989"/>
    </source>
</evidence>
<evidence type="ECO:0000313" key="21">
    <source>
        <dbReference type="Proteomes" id="UP000748308"/>
    </source>
</evidence>
<comment type="similarity">
    <text evidence="2 14">Belongs to the peptidase M50B family.</text>
</comment>
<feature type="region of interest" description="Disordered" evidence="18">
    <location>
        <begin position="378"/>
        <end position="399"/>
    </location>
</feature>
<keyword evidence="4 14" id="KW-0645">Protease</keyword>
<feature type="transmembrane region" description="Helical" evidence="14">
    <location>
        <begin position="16"/>
        <end position="41"/>
    </location>
</feature>
<feature type="transmembrane region" description="Helical" evidence="14">
    <location>
        <begin position="61"/>
        <end position="82"/>
    </location>
</feature>
<dbReference type="PROSITE" id="PS51371">
    <property type="entry name" value="CBS"/>
    <property type="match status" value="1"/>
</dbReference>
<keyword evidence="3 14" id="KW-1003">Cell membrane</keyword>
<dbReference type="GO" id="GO:0006508">
    <property type="term" value="P:proteolysis"/>
    <property type="evidence" value="ECO:0007669"/>
    <property type="project" value="UniProtKB-KW"/>
</dbReference>
<dbReference type="EMBL" id="VGIY01000088">
    <property type="protein sequence ID" value="MBM3317194.1"/>
    <property type="molecule type" value="Genomic_DNA"/>
</dbReference>
<feature type="transmembrane region" description="Helical" evidence="14">
    <location>
        <begin position="203"/>
        <end position="222"/>
    </location>
</feature>
<proteinExistence type="inferred from homology"/>
<evidence type="ECO:0000256" key="9">
    <source>
        <dbReference type="ARBA" id="ARBA00022833"/>
    </source>
</evidence>
<feature type="binding site" evidence="16">
    <location>
        <position position="87"/>
    </location>
    <ligand>
        <name>Zn(2+)</name>
        <dbReference type="ChEBI" id="CHEBI:29105"/>
        <note>catalytic</note>
    </ligand>
</feature>